<sequence length="257" mass="28342">MGGVDGCGKFLKYSMFMFNFVILISGCGLVGFGIYTRTNQLGITSVSSVLGANLVDTLSLILIIVGSIVVLLSFLGCCGAIKEVRCMLVTFFGLLLFMLVGFIVCGILIYAFRGKIEKMTLSRLKESLLTGYGKDNDVTKAWDSMQHIVNHPMPGGIQYIPESCCKDPENTPNKTKCVGQTVDMLAPKFGPPVRPNSFNDQMYTHGCYTVVEKFFSSNIKILSGLIAVITFLMILGMVFSICLQKRIKDEYYCDDDE</sequence>
<feature type="transmembrane region" description="Helical" evidence="6">
    <location>
        <begin position="88"/>
        <end position="112"/>
    </location>
</feature>
<dbReference type="InterPro" id="IPR000301">
    <property type="entry name" value="Tetraspanin_animals"/>
</dbReference>
<dbReference type="CDD" id="cd03127">
    <property type="entry name" value="tetraspanin_LEL"/>
    <property type="match status" value="1"/>
</dbReference>
<comment type="subcellular location">
    <subcellularLocation>
        <location evidence="1 6">Membrane</location>
        <topology evidence="1 6">Multi-pass membrane protein</topology>
    </subcellularLocation>
</comment>
<name>A0ABQ9E6P4_TEGGR</name>
<dbReference type="Proteomes" id="UP001217089">
    <property type="component" value="Unassembled WGS sequence"/>
</dbReference>
<feature type="transmembrane region" description="Helical" evidence="6">
    <location>
        <begin position="58"/>
        <end position="81"/>
    </location>
</feature>
<comment type="similarity">
    <text evidence="2 6">Belongs to the tetraspanin (TM4SF) family.</text>
</comment>
<dbReference type="PANTHER" id="PTHR19282">
    <property type="entry name" value="TETRASPANIN"/>
    <property type="match status" value="1"/>
</dbReference>
<organism evidence="7 8">
    <name type="scientific">Tegillarca granosa</name>
    <name type="common">Malaysian cockle</name>
    <name type="synonym">Anadara granosa</name>
    <dbReference type="NCBI Taxonomy" id="220873"/>
    <lineage>
        <taxon>Eukaryota</taxon>
        <taxon>Metazoa</taxon>
        <taxon>Spiralia</taxon>
        <taxon>Lophotrochozoa</taxon>
        <taxon>Mollusca</taxon>
        <taxon>Bivalvia</taxon>
        <taxon>Autobranchia</taxon>
        <taxon>Pteriomorphia</taxon>
        <taxon>Arcoida</taxon>
        <taxon>Arcoidea</taxon>
        <taxon>Arcidae</taxon>
        <taxon>Tegillarca</taxon>
    </lineage>
</organism>
<reference evidence="7 8" key="1">
    <citation type="submission" date="2022-12" db="EMBL/GenBank/DDBJ databases">
        <title>Chromosome-level genome of Tegillarca granosa.</title>
        <authorList>
            <person name="Kim J."/>
        </authorList>
    </citation>
    <scope>NUCLEOTIDE SEQUENCE [LARGE SCALE GENOMIC DNA]</scope>
    <source>
        <strain evidence="7">Teg-2019</strain>
        <tissue evidence="7">Adductor muscle</tissue>
    </source>
</reference>
<dbReference type="Pfam" id="PF00335">
    <property type="entry name" value="Tetraspanin"/>
    <property type="match status" value="1"/>
</dbReference>
<evidence type="ECO:0000256" key="4">
    <source>
        <dbReference type="ARBA" id="ARBA00022989"/>
    </source>
</evidence>
<keyword evidence="5 6" id="KW-0472">Membrane</keyword>
<dbReference type="PRINTS" id="PR00259">
    <property type="entry name" value="TMFOUR"/>
</dbReference>
<dbReference type="EMBL" id="JARBDR010000918">
    <property type="protein sequence ID" value="KAJ8301088.1"/>
    <property type="molecule type" value="Genomic_DNA"/>
</dbReference>
<dbReference type="InterPro" id="IPR018503">
    <property type="entry name" value="Tetraspanin_CS"/>
</dbReference>
<keyword evidence="8" id="KW-1185">Reference proteome</keyword>
<keyword evidence="4 6" id="KW-1133">Transmembrane helix</keyword>
<accession>A0ABQ9E6P4</accession>
<evidence type="ECO:0000313" key="7">
    <source>
        <dbReference type="EMBL" id="KAJ8301088.1"/>
    </source>
</evidence>
<dbReference type="InterPro" id="IPR018499">
    <property type="entry name" value="Tetraspanin/Peripherin"/>
</dbReference>
<feature type="transmembrane region" description="Helical" evidence="6">
    <location>
        <begin position="16"/>
        <end position="38"/>
    </location>
</feature>
<evidence type="ECO:0000256" key="1">
    <source>
        <dbReference type="ARBA" id="ARBA00004141"/>
    </source>
</evidence>
<evidence type="ECO:0000256" key="5">
    <source>
        <dbReference type="ARBA" id="ARBA00023136"/>
    </source>
</evidence>
<gene>
    <name evidence="7" type="ORF">KUTeg_020075</name>
</gene>
<feature type="transmembrane region" description="Helical" evidence="6">
    <location>
        <begin position="221"/>
        <end position="243"/>
    </location>
</feature>
<dbReference type="InterPro" id="IPR008952">
    <property type="entry name" value="Tetraspanin_EC2_sf"/>
</dbReference>
<proteinExistence type="inferred from homology"/>
<dbReference type="PROSITE" id="PS00421">
    <property type="entry name" value="TM4_1"/>
    <property type="match status" value="1"/>
</dbReference>
<dbReference type="SUPFAM" id="SSF48652">
    <property type="entry name" value="Tetraspanin"/>
    <property type="match status" value="1"/>
</dbReference>
<keyword evidence="3 6" id="KW-0812">Transmembrane</keyword>
<dbReference type="PIRSF" id="PIRSF002419">
    <property type="entry name" value="Tetraspanin"/>
    <property type="match status" value="1"/>
</dbReference>
<dbReference type="PANTHER" id="PTHR19282:SF519">
    <property type="entry name" value="TETRASPANIN"/>
    <property type="match status" value="1"/>
</dbReference>
<evidence type="ECO:0000256" key="2">
    <source>
        <dbReference type="ARBA" id="ARBA00006840"/>
    </source>
</evidence>
<evidence type="ECO:0000256" key="3">
    <source>
        <dbReference type="ARBA" id="ARBA00022692"/>
    </source>
</evidence>
<evidence type="ECO:0000313" key="8">
    <source>
        <dbReference type="Proteomes" id="UP001217089"/>
    </source>
</evidence>
<comment type="caution">
    <text evidence="7">The sequence shown here is derived from an EMBL/GenBank/DDBJ whole genome shotgun (WGS) entry which is preliminary data.</text>
</comment>
<evidence type="ECO:0000256" key="6">
    <source>
        <dbReference type="RuleBase" id="RU361218"/>
    </source>
</evidence>
<protein>
    <recommendedName>
        <fullName evidence="6">Tetraspanin</fullName>
    </recommendedName>
</protein>